<organism evidence="1 2">
    <name type="scientific">Billgrantia endophytica</name>
    <dbReference type="NCBI Taxonomy" id="2033802"/>
    <lineage>
        <taxon>Bacteria</taxon>
        <taxon>Pseudomonadati</taxon>
        <taxon>Pseudomonadota</taxon>
        <taxon>Gammaproteobacteria</taxon>
        <taxon>Oceanospirillales</taxon>
        <taxon>Halomonadaceae</taxon>
        <taxon>Billgrantia</taxon>
    </lineage>
</organism>
<evidence type="ECO:0000313" key="2">
    <source>
        <dbReference type="Proteomes" id="UP000235803"/>
    </source>
</evidence>
<keyword evidence="2" id="KW-1185">Reference proteome</keyword>
<comment type="caution">
    <text evidence="1">The sequence shown here is derived from an EMBL/GenBank/DDBJ whole genome shotgun (WGS) entry which is preliminary data.</text>
</comment>
<reference evidence="1 2" key="1">
    <citation type="submission" date="2018-01" db="EMBL/GenBank/DDBJ databases">
        <title>Halomonas endophytica sp. nov., isolated from storage liquid in the stems of Populus euphratica.</title>
        <authorList>
            <person name="Chen C."/>
        </authorList>
    </citation>
    <scope>NUCLEOTIDE SEQUENCE [LARGE SCALE GENOMIC DNA]</scope>
    <source>
        <strain evidence="1 2">MC28</strain>
    </source>
</reference>
<dbReference type="EMBL" id="PNRF01000050">
    <property type="protein sequence ID" value="PMR71810.1"/>
    <property type="molecule type" value="Genomic_DNA"/>
</dbReference>
<gene>
    <name evidence="1" type="ORF">C1H69_23025</name>
</gene>
<evidence type="ECO:0000313" key="1">
    <source>
        <dbReference type="EMBL" id="PMR71810.1"/>
    </source>
</evidence>
<protein>
    <submittedName>
        <fullName evidence="1">Uncharacterized protein</fullName>
    </submittedName>
</protein>
<proteinExistence type="predicted"/>
<dbReference type="AlphaFoldDB" id="A0A2N7TUE5"/>
<dbReference type="Proteomes" id="UP000235803">
    <property type="component" value="Unassembled WGS sequence"/>
</dbReference>
<sequence length="82" mass="9738">MDYNTFYLHIENEISYLNKQICEAERNLKGNSLSVRMKSLLEDKDIVINKAFKELQVPLHQQEEFKDILFTDDEFDHLCDVA</sequence>
<dbReference type="RefSeq" id="WP_102655719.1">
    <property type="nucleotide sequence ID" value="NZ_PNRF01000050.1"/>
</dbReference>
<name>A0A2N7TUE5_9GAMM</name>
<accession>A0A2N7TUE5</accession>